<proteinExistence type="inferred from homology"/>
<dbReference type="PROSITE" id="PS01108">
    <property type="entry name" value="RIBOSOMAL_L24"/>
    <property type="match status" value="1"/>
</dbReference>
<evidence type="ECO:0000256" key="3">
    <source>
        <dbReference type="ARBA" id="ARBA00023274"/>
    </source>
</evidence>
<evidence type="ECO:0000256" key="2">
    <source>
        <dbReference type="ARBA" id="ARBA00022980"/>
    </source>
</evidence>
<evidence type="ECO:0000256" key="1">
    <source>
        <dbReference type="ARBA" id="ARBA00010618"/>
    </source>
</evidence>
<comment type="function">
    <text evidence="5">One of the proteins that surrounds the polypeptide exit tunnel on the outside of the subunit.</text>
</comment>
<dbReference type="PANTHER" id="PTHR12903">
    <property type="entry name" value="MITOCHONDRIAL RIBOSOMAL PROTEIN L24"/>
    <property type="match status" value="1"/>
</dbReference>
<dbReference type="EMBL" id="PCYM01000005">
    <property type="protein sequence ID" value="PIR47560.1"/>
    <property type="molecule type" value="Genomic_DNA"/>
</dbReference>
<dbReference type="GO" id="GO:0006412">
    <property type="term" value="P:translation"/>
    <property type="evidence" value="ECO:0007669"/>
    <property type="project" value="UniProtKB-UniRule"/>
</dbReference>
<evidence type="ECO:0000256" key="4">
    <source>
        <dbReference type="ARBA" id="ARBA00035206"/>
    </source>
</evidence>
<dbReference type="InterPro" id="IPR005824">
    <property type="entry name" value="KOW"/>
</dbReference>
<dbReference type="Pfam" id="PF17136">
    <property type="entry name" value="ribosomal_L24"/>
    <property type="match status" value="1"/>
</dbReference>
<dbReference type="Pfam" id="PF00467">
    <property type="entry name" value="KOW"/>
    <property type="match status" value="1"/>
</dbReference>
<comment type="function">
    <text evidence="5">One of two assembly initiator proteins, it binds directly to the 5'-end of the 23S rRNA, where it nucleates assembly of the 50S subunit.</text>
</comment>
<dbReference type="HAMAP" id="MF_01326_B">
    <property type="entry name" value="Ribosomal_uL24_B"/>
    <property type="match status" value="1"/>
</dbReference>
<accession>A0A2H0RM68</accession>
<keyword evidence="5" id="KW-0699">rRNA-binding</keyword>
<comment type="similarity">
    <text evidence="1 5 6">Belongs to the universal ribosomal protein uL24 family.</text>
</comment>
<feature type="domain" description="KOW" evidence="7">
    <location>
        <begin position="2"/>
        <end position="29"/>
    </location>
</feature>
<comment type="caution">
    <text evidence="8">The sequence shown here is derived from an EMBL/GenBank/DDBJ whole genome shotgun (WGS) entry which is preliminary data.</text>
</comment>
<dbReference type="GO" id="GO:1990904">
    <property type="term" value="C:ribonucleoprotein complex"/>
    <property type="evidence" value="ECO:0007669"/>
    <property type="project" value="UniProtKB-KW"/>
</dbReference>
<evidence type="ECO:0000256" key="5">
    <source>
        <dbReference type="HAMAP-Rule" id="MF_01326"/>
    </source>
</evidence>
<dbReference type="CDD" id="cd06089">
    <property type="entry name" value="KOW_RPL26"/>
    <property type="match status" value="1"/>
</dbReference>
<dbReference type="Gene3D" id="2.30.30.30">
    <property type="match status" value="1"/>
</dbReference>
<protein>
    <recommendedName>
        <fullName evidence="4 5">Large ribosomal subunit protein uL24</fullName>
    </recommendedName>
</protein>
<organism evidence="8 9">
    <name type="scientific">Candidatus Uhrbacteria bacterium CG10_big_fil_rev_8_21_14_0_10_50_16</name>
    <dbReference type="NCBI Taxonomy" id="1975039"/>
    <lineage>
        <taxon>Bacteria</taxon>
        <taxon>Candidatus Uhriibacteriota</taxon>
    </lineage>
</organism>
<evidence type="ECO:0000259" key="7">
    <source>
        <dbReference type="SMART" id="SM00739"/>
    </source>
</evidence>
<sequence length="105" mass="11320">MKIKTGDTVQILAGKDKGKTGKVMQVFPPIKKVVIEGLNLATKHLKGNGQQPGKKIQFPAPMNISNVALVGKDGKSGRVGYEIAEQDGKKTRVRILRKAGKQQSV</sequence>
<keyword evidence="3 5" id="KW-0687">Ribonucleoprotein</keyword>
<dbReference type="GO" id="GO:0005840">
    <property type="term" value="C:ribosome"/>
    <property type="evidence" value="ECO:0007669"/>
    <property type="project" value="UniProtKB-KW"/>
</dbReference>
<evidence type="ECO:0000313" key="9">
    <source>
        <dbReference type="Proteomes" id="UP000230084"/>
    </source>
</evidence>
<dbReference type="SUPFAM" id="SSF50104">
    <property type="entry name" value="Translation proteins SH3-like domain"/>
    <property type="match status" value="1"/>
</dbReference>
<dbReference type="GO" id="GO:0019843">
    <property type="term" value="F:rRNA binding"/>
    <property type="evidence" value="ECO:0007669"/>
    <property type="project" value="UniProtKB-UniRule"/>
</dbReference>
<name>A0A2H0RM68_9BACT</name>
<dbReference type="AlphaFoldDB" id="A0A2H0RM68"/>
<dbReference type="GO" id="GO:0003735">
    <property type="term" value="F:structural constituent of ribosome"/>
    <property type="evidence" value="ECO:0007669"/>
    <property type="project" value="InterPro"/>
</dbReference>
<dbReference type="InterPro" id="IPR014722">
    <property type="entry name" value="Rib_uL2_dom2"/>
</dbReference>
<dbReference type="NCBIfam" id="TIGR01079">
    <property type="entry name" value="rplX_bact"/>
    <property type="match status" value="1"/>
</dbReference>
<dbReference type="SMART" id="SM00739">
    <property type="entry name" value="KOW"/>
    <property type="match status" value="1"/>
</dbReference>
<reference evidence="8 9" key="1">
    <citation type="submission" date="2017-09" db="EMBL/GenBank/DDBJ databases">
        <title>Depth-based differentiation of microbial function through sediment-hosted aquifers and enrichment of novel symbionts in the deep terrestrial subsurface.</title>
        <authorList>
            <person name="Probst A.J."/>
            <person name="Ladd B."/>
            <person name="Jarett J.K."/>
            <person name="Geller-Mcgrath D.E."/>
            <person name="Sieber C.M."/>
            <person name="Emerson J.B."/>
            <person name="Anantharaman K."/>
            <person name="Thomas B.C."/>
            <person name="Malmstrom R."/>
            <person name="Stieglmeier M."/>
            <person name="Klingl A."/>
            <person name="Woyke T."/>
            <person name="Ryan C.M."/>
            <person name="Banfield J.F."/>
        </authorList>
    </citation>
    <scope>NUCLEOTIDE SEQUENCE [LARGE SCALE GENOMIC DNA]</scope>
    <source>
        <strain evidence="8">CG10_big_fil_rev_8_21_14_0_10_50_16</strain>
    </source>
</reference>
<dbReference type="InterPro" id="IPR057264">
    <property type="entry name" value="Ribosomal_uL24_C"/>
</dbReference>
<dbReference type="Proteomes" id="UP000230084">
    <property type="component" value="Unassembled WGS sequence"/>
</dbReference>
<dbReference type="InterPro" id="IPR003256">
    <property type="entry name" value="Ribosomal_uL24"/>
</dbReference>
<dbReference type="InterPro" id="IPR041988">
    <property type="entry name" value="Ribosomal_uL24_KOW"/>
</dbReference>
<dbReference type="InterPro" id="IPR008991">
    <property type="entry name" value="Translation_prot_SH3-like_sf"/>
</dbReference>
<dbReference type="InterPro" id="IPR005825">
    <property type="entry name" value="Ribosomal_uL24_CS"/>
</dbReference>
<keyword evidence="5" id="KW-0694">RNA-binding</keyword>
<keyword evidence="2 5" id="KW-0689">Ribosomal protein</keyword>
<evidence type="ECO:0000256" key="6">
    <source>
        <dbReference type="RuleBase" id="RU003477"/>
    </source>
</evidence>
<gene>
    <name evidence="5" type="primary">rplX</name>
    <name evidence="8" type="ORF">COV06_02650</name>
</gene>
<comment type="subunit">
    <text evidence="5">Part of the 50S ribosomal subunit.</text>
</comment>
<evidence type="ECO:0000313" key="8">
    <source>
        <dbReference type="EMBL" id="PIR47560.1"/>
    </source>
</evidence>